<dbReference type="Pfam" id="PF13412">
    <property type="entry name" value="HTH_24"/>
    <property type="match status" value="1"/>
</dbReference>
<evidence type="ECO:0000259" key="2">
    <source>
        <dbReference type="Pfam" id="PF24266"/>
    </source>
</evidence>
<keyword evidence="1" id="KW-1133">Transmembrane helix</keyword>
<keyword evidence="1" id="KW-0472">Membrane</keyword>
<dbReference type="CDD" id="cd00090">
    <property type="entry name" value="HTH_ARSR"/>
    <property type="match status" value="1"/>
</dbReference>
<proteinExistence type="predicted"/>
<keyword evidence="1" id="KW-0812">Transmembrane</keyword>
<dbReference type="Pfam" id="PF24266">
    <property type="entry name" value="HTH_HVO_0163_N"/>
    <property type="match status" value="1"/>
</dbReference>
<dbReference type="InterPro" id="IPR036390">
    <property type="entry name" value="WH_DNA-bd_sf"/>
</dbReference>
<keyword evidence="4" id="KW-1185">Reference proteome</keyword>
<name>A0ABD8A9C5_9EURY</name>
<dbReference type="InterPro" id="IPR036388">
    <property type="entry name" value="WH-like_DNA-bd_sf"/>
</dbReference>
<dbReference type="AlphaFoldDB" id="A0ABD8A9C5"/>
<protein>
    <submittedName>
        <fullName evidence="3">Winged helix-turn-helix transcriptional regulator</fullName>
    </submittedName>
</protein>
<sequence>MSENRWGVMPPWPSTVRIALAVFCLVLLPSAGSAVSVQPGMYPEQFLSDPTPLYIWNVPLKVIILGIVSGVDTTAFFMLMQAILSLPLWLRLGHKKILKANVLENEARRKIYVCIRENSGVHLHTLSSRLELNIGTLRYHLGVLCEMKMVIPEHGCGFTRYRVNKNVPGQAYPDLEKKVNGYLCGPAKKRLLTLILQNPGINRKEIASRLELSGSGVAWHMKTLILEGIVRCDRRGKHVEYSLSSDAKEYLRTSDLSGDTSAGP</sequence>
<evidence type="ECO:0000313" key="4">
    <source>
        <dbReference type="Proteomes" id="UP001626603"/>
    </source>
</evidence>
<reference evidence="3 4" key="1">
    <citation type="submission" date="2023-10" db="EMBL/GenBank/DDBJ databases">
        <title>The complete genome sequence of Methanoculleus palmolei DSM 4273.</title>
        <authorList>
            <person name="Lai S.-J."/>
            <person name="You Y.-T."/>
            <person name="Chen S.-C."/>
        </authorList>
    </citation>
    <scope>NUCLEOTIDE SEQUENCE [LARGE SCALE GENOMIC DNA]</scope>
    <source>
        <strain evidence="3 4">DSM 4273</strain>
    </source>
</reference>
<dbReference type="Gene3D" id="1.10.10.10">
    <property type="entry name" value="Winged helix-like DNA-binding domain superfamily/Winged helix DNA-binding domain"/>
    <property type="match status" value="2"/>
</dbReference>
<dbReference type="SUPFAM" id="SSF46785">
    <property type="entry name" value="Winged helix' DNA-binding domain"/>
    <property type="match status" value="2"/>
</dbReference>
<dbReference type="InterPro" id="IPR056504">
    <property type="entry name" value="HTH_HVO_0163_N"/>
</dbReference>
<feature type="transmembrane region" description="Helical" evidence="1">
    <location>
        <begin position="60"/>
        <end position="90"/>
    </location>
</feature>
<dbReference type="PANTHER" id="PTHR36216">
    <property type="entry name" value="TRANSCRIPTIONAL REGULATOR, TRMB"/>
    <property type="match status" value="1"/>
</dbReference>
<feature type="domain" description="HVO-0163 N-terminal HTH" evidence="2">
    <location>
        <begin position="105"/>
        <end position="162"/>
    </location>
</feature>
<dbReference type="PANTHER" id="PTHR36216:SF1">
    <property type="entry name" value="HTH ARSR-TYPE DOMAIN-CONTAINING PROTEIN"/>
    <property type="match status" value="1"/>
</dbReference>
<evidence type="ECO:0000256" key="1">
    <source>
        <dbReference type="SAM" id="Phobius"/>
    </source>
</evidence>
<accession>A0ABD8A9C5</accession>
<organism evidence="3 4">
    <name type="scientific">Methanoculleus palmolei</name>
    <dbReference type="NCBI Taxonomy" id="72612"/>
    <lineage>
        <taxon>Archaea</taxon>
        <taxon>Methanobacteriati</taxon>
        <taxon>Methanobacteriota</taxon>
        <taxon>Stenosarchaea group</taxon>
        <taxon>Methanomicrobia</taxon>
        <taxon>Methanomicrobiales</taxon>
        <taxon>Methanomicrobiaceae</taxon>
        <taxon>Methanoculleus</taxon>
    </lineage>
</organism>
<dbReference type="EMBL" id="CP137641">
    <property type="protein sequence ID" value="WOX56108.1"/>
    <property type="molecule type" value="Genomic_DNA"/>
</dbReference>
<evidence type="ECO:0000313" key="3">
    <source>
        <dbReference type="EMBL" id="WOX56108.1"/>
    </source>
</evidence>
<dbReference type="InterPro" id="IPR011991">
    <property type="entry name" value="ArsR-like_HTH"/>
</dbReference>
<gene>
    <name evidence="3" type="ORF">R6Y95_01935</name>
</gene>
<dbReference type="Proteomes" id="UP001626603">
    <property type="component" value="Chromosome"/>
</dbReference>